<keyword evidence="3 6" id="KW-0812">Transmembrane</keyword>
<evidence type="ECO:0000256" key="1">
    <source>
        <dbReference type="ARBA" id="ARBA00004141"/>
    </source>
</evidence>
<keyword evidence="4 6" id="KW-1133">Transmembrane helix</keyword>
<evidence type="ECO:0000256" key="2">
    <source>
        <dbReference type="ARBA" id="ARBA00005335"/>
    </source>
</evidence>
<feature type="transmembrane region" description="Helical" evidence="6">
    <location>
        <begin position="152"/>
        <end position="170"/>
    </location>
</feature>
<protein>
    <submittedName>
        <fullName evidence="7">UPF0220-domain-containing protein</fullName>
    </submittedName>
</protein>
<dbReference type="Pfam" id="PF05255">
    <property type="entry name" value="UPF0220"/>
    <property type="match status" value="1"/>
</dbReference>
<organism evidence="7 8">
    <name type="scientific">Lentinus brumalis</name>
    <dbReference type="NCBI Taxonomy" id="2498619"/>
    <lineage>
        <taxon>Eukaryota</taxon>
        <taxon>Fungi</taxon>
        <taxon>Dikarya</taxon>
        <taxon>Basidiomycota</taxon>
        <taxon>Agaricomycotina</taxon>
        <taxon>Agaricomycetes</taxon>
        <taxon>Polyporales</taxon>
        <taxon>Polyporaceae</taxon>
        <taxon>Lentinus</taxon>
    </lineage>
</organism>
<evidence type="ECO:0000256" key="4">
    <source>
        <dbReference type="ARBA" id="ARBA00022989"/>
    </source>
</evidence>
<comment type="subcellular location">
    <subcellularLocation>
        <location evidence="1">Membrane</location>
        <topology evidence="1">Multi-pass membrane protein</topology>
    </subcellularLocation>
</comment>
<evidence type="ECO:0000313" key="7">
    <source>
        <dbReference type="EMBL" id="RDX42908.1"/>
    </source>
</evidence>
<dbReference type="OrthoDB" id="268928at2759"/>
<keyword evidence="5 6" id="KW-0472">Membrane</keyword>
<sequence>MSVPRSNYDPRRVCINPFPAITLGKHRRTIGIYLAGGLFALANWTFLDAAILSAHAHPPYNEPQVPPPVHVTFLDWLPGICSLLGMIVINLIDKDRVQGHEDFGDARAVWRARLFLFIGFALMAGGLAGSVTVLVLKYVLPRYAEQYTYYGYANVSQNVALMLSAIVLWISQSVSTEYEYTLSI</sequence>
<dbReference type="EMBL" id="KZ857474">
    <property type="protein sequence ID" value="RDX42908.1"/>
    <property type="molecule type" value="Genomic_DNA"/>
</dbReference>
<evidence type="ECO:0000313" key="8">
    <source>
        <dbReference type="Proteomes" id="UP000256964"/>
    </source>
</evidence>
<reference evidence="7 8" key="1">
    <citation type="journal article" date="2018" name="Biotechnol. Biofuels">
        <title>Integrative visual omics of the white-rot fungus Polyporus brumalis exposes the biotechnological potential of its oxidative enzymes for delignifying raw plant biomass.</title>
        <authorList>
            <person name="Miyauchi S."/>
            <person name="Rancon A."/>
            <person name="Drula E."/>
            <person name="Hage H."/>
            <person name="Chaduli D."/>
            <person name="Favel A."/>
            <person name="Grisel S."/>
            <person name="Henrissat B."/>
            <person name="Herpoel-Gimbert I."/>
            <person name="Ruiz-Duenas F.J."/>
            <person name="Chevret D."/>
            <person name="Hainaut M."/>
            <person name="Lin J."/>
            <person name="Wang M."/>
            <person name="Pangilinan J."/>
            <person name="Lipzen A."/>
            <person name="Lesage-Meessen L."/>
            <person name="Navarro D."/>
            <person name="Riley R."/>
            <person name="Grigoriev I.V."/>
            <person name="Zhou S."/>
            <person name="Raouche S."/>
            <person name="Rosso M.N."/>
        </authorList>
    </citation>
    <scope>NUCLEOTIDE SEQUENCE [LARGE SCALE GENOMIC DNA]</scope>
    <source>
        <strain evidence="7 8">BRFM 1820</strain>
    </source>
</reference>
<evidence type="ECO:0000256" key="3">
    <source>
        <dbReference type="ARBA" id="ARBA00022692"/>
    </source>
</evidence>
<keyword evidence="8" id="KW-1185">Reference proteome</keyword>
<feature type="transmembrane region" description="Helical" evidence="6">
    <location>
        <begin position="114"/>
        <end position="140"/>
    </location>
</feature>
<comment type="similarity">
    <text evidence="2">Belongs to the UPF0220 family.</text>
</comment>
<proteinExistence type="inferred from homology"/>
<evidence type="ECO:0000256" key="5">
    <source>
        <dbReference type="ARBA" id="ARBA00023136"/>
    </source>
</evidence>
<name>A0A371CRK2_9APHY</name>
<feature type="transmembrane region" description="Helical" evidence="6">
    <location>
        <begin position="76"/>
        <end position="93"/>
    </location>
</feature>
<dbReference type="STRING" id="139420.A0A371CRK2"/>
<evidence type="ECO:0000256" key="6">
    <source>
        <dbReference type="SAM" id="Phobius"/>
    </source>
</evidence>
<dbReference type="InterPro" id="IPR007919">
    <property type="entry name" value="UPF0220"/>
</dbReference>
<accession>A0A371CRK2</accession>
<gene>
    <name evidence="7" type="ORF">OH76DRAFT_1410662</name>
</gene>
<feature type="transmembrane region" description="Helical" evidence="6">
    <location>
        <begin position="32"/>
        <end position="56"/>
    </location>
</feature>
<dbReference type="AlphaFoldDB" id="A0A371CRK2"/>
<dbReference type="PANTHER" id="PTHR13180">
    <property type="entry name" value="SMALL MEMBRANE PROTEIN-RELATED"/>
    <property type="match status" value="1"/>
</dbReference>
<dbReference type="GO" id="GO:0016020">
    <property type="term" value="C:membrane"/>
    <property type="evidence" value="ECO:0007669"/>
    <property type="project" value="UniProtKB-SubCell"/>
</dbReference>
<dbReference type="Proteomes" id="UP000256964">
    <property type="component" value="Unassembled WGS sequence"/>
</dbReference>